<evidence type="ECO:0000256" key="1">
    <source>
        <dbReference type="ARBA" id="ARBA00000900"/>
    </source>
</evidence>
<keyword evidence="7" id="KW-0862">Zinc</keyword>
<evidence type="ECO:0000256" key="2">
    <source>
        <dbReference type="ARBA" id="ARBA00012483"/>
    </source>
</evidence>
<reference evidence="11 12" key="1">
    <citation type="journal article" date="2014" name="Am. J. Bot.">
        <title>Genome assembly and annotation for red clover (Trifolium pratense; Fabaceae).</title>
        <authorList>
            <person name="Istvanek J."/>
            <person name="Jaros M."/>
            <person name="Krenek A."/>
            <person name="Repkova J."/>
        </authorList>
    </citation>
    <scope>NUCLEOTIDE SEQUENCE [LARGE SCALE GENOMIC DNA]</scope>
    <source>
        <strain evidence="12">cv. Tatra</strain>
        <tissue evidence="11">Young leaves</tissue>
    </source>
</reference>
<feature type="compositionally biased region" description="Low complexity" evidence="9">
    <location>
        <begin position="184"/>
        <end position="198"/>
    </location>
</feature>
<evidence type="ECO:0000313" key="11">
    <source>
        <dbReference type="EMBL" id="PNY16571.1"/>
    </source>
</evidence>
<organism evidence="11 12">
    <name type="scientific">Trifolium pratense</name>
    <name type="common">Red clover</name>
    <dbReference type="NCBI Taxonomy" id="57577"/>
    <lineage>
        <taxon>Eukaryota</taxon>
        <taxon>Viridiplantae</taxon>
        <taxon>Streptophyta</taxon>
        <taxon>Embryophyta</taxon>
        <taxon>Tracheophyta</taxon>
        <taxon>Spermatophyta</taxon>
        <taxon>Magnoliopsida</taxon>
        <taxon>eudicotyledons</taxon>
        <taxon>Gunneridae</taxon>
        <taxon>Pentapetalae</taxon>
        <taxon>rosids</taxon>
        <taxon>fabids</taxon>
        <taxon>Fabales</taxon>
        <taxon>Fabaceae</taxon>
        <taxon>Papilionoideae</taxon>
        <taxon>50 kb inversion clade</taxon>
        <taxon>NPAAA clade</taxon>
        <taxon>Hologalegina</taxon>
        <taxon>IRL clade</taxon>
        <taxon>Trifolieae</taxon>
        <taxon>Trifolium</taxon>
    </lineage>
</organism>
<dbReference type="PROSITE" id="PS50089">
    <property type="entry name" value="ZF_RING_2"/>
    <property type="match status" value="1"/>
</dbReference>
<comment type="catalytic activity">
    <reaction evidence="1">
        <text>S-ubiquitinyl-[E2 ubiquitin-conjugating enzyme]-L-cysteine + [acceptor protein]-L-lysine = [E2 ubiquitin-conjugating enzyme]-L-cysteine + N(6)-ubiquitinyl-[acceptor protein]-L-lysine.</text>
        <dbReference type="EC" id="2.3.2.27"/>
    </reaction>
</comment>
<proteinExistence type="predicted"/>
<keyword evidence="3" id="KW-0808">Transferase</keyword>
<evidence type="ECO:0000259" key="10">
    <source>
        <dbReference type="PROSITE" id="PS50089"/>
    </source>
</evidence>
<dbReference type="PANTHER" id="PTHR46463:SF72">
    <property type="entry name" value="UBIQUITIN-PROTEIN LIGASE RHF2A, PUTATIVE-RELATED"/>
    <property type="match status" value="1"/>
</dbReference>
<keyword evidence="4" id="KW-0479">Metal-binding</keyword>
<evidence type="ECO:0000256" key="3">
    <source>
        <dbReference type="ARBA" id="ARBA00022679"/>
    </source>
</evidence>
<dbReference type="EC" id="2.3.2.27" evidence="2"/>
<accession>A0A2K3PMR7</accession>
<dbReference type="Proteomes" id="UP000236291">
    <property type="component" value="Unassembled WGS sequence"/>
</dbReference>
<evidence type="ECO:0000256" key="9">
    <source>
        <dbReference type="SAM" id="MobiDB-lite"/>
    </source>
</evidence>
<evidence type="ECO:0000256" key="4">
    <source>
        <dbReference type="ARBA" id="ARBA00022723"/>
    </source>
</evidence>
<evidence type="ECO:0000313" key="12">
    <source>
        <dbReference type="Proteomes" id="UP000236291"/>
    </source>
</evidence>
<evidence type="ECO:0000256" key="8">
    <source>
        <dbReference type="PROSITE-ProRule" id="PRU00175"/>
    </source>
</evidence>
<dbReference type="Gene3D" id="3.30.40.10">
    <property type="entry name" value="Zinc/RING finger domain, C3HC4 (zinc finger)"/>
    <property type="match status" value="1"/>
</dbReference>
<feature type="region of interest" description="Disordered" evidence="9">
    <location>
        <begin position="183"/>
        <end position="240"/>
    </location>
</feature>
<name>A0A2K3PMR7_TRIPR</name>
<dbReference type="InterPro" id="IPR001841">
    <property type="entry name" value="Znf_RING"/>
</dbReference>
<dbReference type="PANTHER" id="PTHR46463">
    <property type="entry name" value="ZINC FINGER, RING/FYVE/PHD-TYPE"/>
    <property type="match status" value="1"/>
</dbReference>
<evidence type="ECO:0000256" key="5">
    <source>
        <dbReference type="ARBA" id="ARBA00022771"/>
    </source>
</evidence>
<keyword evidence="5 8" id="KW-0863">Zinc-finger</keyword>
<evidence type="ECO:0000256" key="7">
    <source>
        <dbReference type="ARBA" id="ARBA00022833"/>
    </source>
</evidence>
<keyword evidence="6" id="KW-0833">Ubl conjugation pathway</keyword>
<comment type="caution">
    <text evidence="11">The sequence shown here is derived from an EMBL/GenBank/DDBJ whole genome shotgun (WGS) entry which is preliminary data.</text>
</comment>
<protein>
    <recommendedName>
        <fullName evidence="2">RING-type E3 ubiquitin transferase</fullName>
        <ecNumber evidence="2">2.3.2.27</ecNumber>
    </recommendedName>
</protein>
<reference evidence="11 12" key="2">
    <citation type="journal article" date="2017" name="Front. Plant Sci.">
        <title>Gene Classification and Mining of Molecular Markers Useful in Red Clover (Trifolium pratense) Breeding.</title>
        <authorList>
            <person name="Istvanek J."/>
            <person name="Dluhosova J."/>
            <person name="Dluhos P."/>
            <person name="Patkova L."/>
            <person name="Nedelnik J."/>
            <person name="Repkova J."/>
        </authorList>
    </citation>
    <scope>NUCLEOTIDE SEQUENCE [LARGE SCALE GENOMIC DNA]</scope>
    <source>
        <strain evidence="12">cv. Tatra</strain>
        <tissue evidence="11">Young leaves</tissue>
    </source>
</reference>
<dbReference type="Pfam" id="PF13639">
    <property type="entry name" value="zf-RING_2"/>
    <property type="match status" value="1"/>
</dbReference>
<evidence type="ECO:0000256" key="6">
    <source>
        <dbReference type="ARBA" id="ARBA00022786"/>
    </source>
</evidence>
<gene>
    <name evidence="11" type="ORF">L195_g013295</name>
</gene>
<dbReference type="InterPro" id="IPR013083">
    <property type="entry name" value="Znf_RING/FYVE/PHD"/>
</dbReference>
<sequence>MANFTSFSSSSSTPQPPSFSYISAPSSSSTFDDDSFEDSCSICLESFTLHDPSTVTCCKHEYHLHCILEWSQRSKECPICWQSLSLKDPASQELLIAVDAEKSLRSRNNYSSSLANSRVPFGYSNDDHDDSCSDDIDEEIMQHLYAAASRARLVQRQRRQGSSEAGPSEMFVFNSSLHVSGVQPTLTTSPADSSSPTSGLPSNVNNHPEVARNISRPETDVPYRPRVLYSPSPPQDERKLNTSEMFSFPESIKSKFSAASARYKESISKSTRGLKEKLLARNVTVKELSKGVQREMNAGIAGVSRMIERLDLASKRSTSPLIPVRNEGTSGFSEGRFVLEKDIGHATNEASGDHNVSSAAPSHISSTVVVGRMEIPSCVQYTILHELSHRCCTAEF</sequence>
<dbReference type="STRING" id="57577.A0A2K3PMR7"/>
<dbReference type="GO" id="GO:0008270">
    <property type="term" value="F:zinc ion binding"/>
    <property type="evidence" value="ECO:0007669"/>
    <property type="project" value="UniProtKB-KW"/>
</dbReference>
<dbReference type="AlphaFoldDB" id="A0A2K3PMR7"/>
<feature type="domain" description="RING-type" evidence="10">
    <location>
        <begin position="40"/>
        <end position="80"/>
    </location>
</feature>
<dbReference type="EMBL" id="ASHM01008637">
    <property type="protein sequence ID" value="PNY16571.1"/>
    <property type="molecule type" value="Genomic_DNA"/>
</dbReference>
<dbReference type="SMART" id="SM00184">
    <property type="entry name" value="RING"/>
    <property type="match status" value="1"/>
</dbReference>
<dbReference type="GO" id="GO:0061630">
    <property type="term" value="F:ubiquitin protein ligase activity"/>
    <property type="evidence" value="ECO:0007669"/>
    <property type="project" value="UniProtKB-EC"/>
</dbReference>
<dbReference type="SUPFAM" id="SSF57850">
    <property type="entry name" value="RING/U-box"/>
    <property type="match status" value="1"/>
</dbReference>